<dbReference type="SMART" id="SM00238">
    <property type="entry name" value="BIR"/>
    <property type="match status" value="1"/>
</dbReference>
<reference evidence="11" key="1">
    <citation type="journal article" date="2021" name="Cell">
        <title>Tracing the genetic footprints of vertebrate landing in non-teleost ray-finned fishes.</title>
        <authorList>
            <person name="Bi X."/>
            <person name="Wang K."/>
            <person name="Yang L."/>
            <person name="Pan H."/>
            <person name="Jiang H."/>
            <person name="Wei Q."/>
            <person name="Fang M."/>
            <person name="Yu H."/>
            <person name="Zhu C."/>
            <person name="Cai Y."/>
            <person name="He Y."/>
            <person name="Gan X."/>
            <person name="Zeng H."/>
            <person name="Yu D."/>
            <person name="Zhu Y."/>
            <person name="Jiang H."/>
            <person name="Qiu Q."/>
            <person name="Yang H."/>
            <person name="Zhang Y.E."/>
            <person name="Wang W."/>
            <person name="Zhu M."/>
            <person name="He S."/>
            <person name="Zhang G."/>
        </authorList>
    </citation>
    <scope>NUCLEOTIDE SEQUENCE</scope>
    <source>
        <strain evidence="11">Bchr_001</strain>
    </source>
</reference>
<comment type="subcellular location">
    <subcellularLocation>
        <location evidence="2">Chromosome</location>
        <location evidence="2">Centromere</location>
    </subcellularLocation>
    <subcellularLocation>
        <location evidence="1">Cytoplasm</location>
        <location evidence="1">Cytoskeleton</location>
        <location evidence="1">Spindle</location>
    </subcellularLocation>
</comment>
<dbReference type="InterPro" id="IPR001370">
    <property type="entry name" value="BIR_rpt"/>
</dbReference>
<name>A0ABS2YSW8_POLSE</name>
<comment type="similarity">
    <text evidence="3">Belongs to the IAP family.</text>
</comment>
<dbReference type="SUPFAM" id="SSF57924">
    <property type="entry name" value="Inhibitor of apoptosis (IAP) repeat"/>
    <property type="match status" value="1"/>
</dbReference>
<evidence type="ECO:0000256" key="2">
    <source>
        <dbReference type="ARBA" id="ARBA00004584"/>
    </source>
</evidence>
<evidence type="ECO:0000313" key="12">
    <source>
        <dbReference type="Proteomes" id="UP001166052"/>
    </source>
</evidence>
<dbReference type="PANTHER" id="PTHR46771">
    <property type="entry name" value="DETERIN"/>
    <property type="match status" value="1"/>
</dbReference>
<dbReference type="CDD" id="cd00022">
    <property type="entry name" value="BIR"/>
    <property type="match status" value="1"/>
</dbReference>
<feature type="coiled-coil region" evidence="9">
    <location>
        <begin position="125"/>
        <end position="152"/>
    </location>
</feature>
<accession>A0ABS2YSW8</accession>
<dbReference type="PROSITE" id="PS50143">
    <property type="entry name" value="BIR_REPEAT_2"/>
    <property type="match status" value="1"/>
</dbReference>
<proteinExistence type="inferred from homology"/>
<keyword evidence="5" id="KW-0498">Mitosis</keyword>
<feature type="compositionally biased region" description="Basic and acidic residues" evidence="10">
    <location>
        <begin position="168"/>
        <end position="177"/>
    </location>
</feature>
<dbReference type="PANTHER" id="PTHR46771:SF2">
    <property type="entry name" value="BACULOVIRAL IAP REPEAT-CONTAINING PROTEIN 5.1"/>
    <property type="match status" value="1"/>
</dbReference>
<evidence type="ECO:0000256" key="8">
    <source>
        <dbReference type="ARBA" id="ARBA00023328"/>
    </source>
</evidence>
<comment type="caution">
    <text evidence="11">The sequence shown here is derived from an EMBL/GenBank/DDBJ whole genome shotgun (WGS) entry which is preliminary data.</text>
</comment>
<feature type="non-terminal residue" evidence="11">
    <location>
        <position position="177"/>
    </location>
</feature>
<sequence length="177" mass="20848">MAEGGEAAAAAAAQNALVDYMEMYSHKNRLMTFVDWPFLEDCLCTPEMMARAGFVHCPSENEPDVVRCFFCLTELEGWEPQDDPWLEHSKRNPKCGFLQLKKDYKELLVDEYFMLEMERLCIYIRKKCRQQIQKFEDEVELTRKNLETLFKSMKPTRVRGNSRGLSQRRTEKRSSQN</sequence>
<keyword evidence="6" id="KW-0159">Chromosome partition</keyword>
<dbReference type="EMBL" id="JAAWVN010005238">
    <property type="protein sequence ID" value="MBN3289865.1"/>
    <property type="molecule type" value="Genomic_DNA"/>
</dbReference>
<dbReference type="Pfam" id="PF00653">
    <property type="entry name" value="BIR"/>
    <property type="match status" value="1"/>
</dbReference>
<keyword evidence="9" id="KW-0175">Coiled coil</keyword>
<dbReference type="Gene3D" id="1.10.1170.10">
    <property type="entry name" value="Inhibitor Of Apoptosis Protein (2mihbC-IAP-1), Chain A"/>
    <property type="match status" value="1"/>
</dbReference>
<evidence type="ECO:0000256" key="1">
    <source>
        <dbReference type="ARBA" id="ARBA00004186"/>
    </source>
</evidence>
<evidence type="ECO:0000256" key="7">
    <source>
        <dbReference type="ARBA" id="ARBA00022833"/>
    </source>
</evidence>
<feature type="region of interest" description="Disordered" evidence="10">
    <location>
        <begin position="157"/>
        <end position="177"/>
    </location>
</feature>
<evidence type="ECO:0000313" key="11">
    <source>
        <dbReference type="EMBL" id="MBN3289865.1"/>
    </source>
</evidence>
<keyword evidence="5" id="KW-0132">Cell division</keyword>
<keyword evidence="7" id="KW-0862">Zinc</keyword>
<keyword evidence="4" id="KW-0479">Metal-binding</keyword>
<evidence type="ECO:0000256" key="5">
    <source>
        <dbReference type="ARBA" id="ARBA00022776"/>
    </source>
</evidence>
<protein>
    <submittedName>
        <fullName evidence="11">BIR51 protein</fullName>
    </submittedName>
</protein>
<dbReference type="Proteomes" id="UP001166052">
    <property type="component" value="Unassembled WGS sequence"/>
</dbReference>
<dbReference type="InterPro" id="IPR051190">
    <property type="entry name" value="Baculoviral_IAP"/>
</dbReference>
<evidence type="ECO:0000256" key="10">
    <source>
        <dbReference type="SAM" id="MobiDB-lite"/>
    </source>
</evidence>
<gene>
    <name evidence="11" type="primary">Birc5.1</name>
    <name evidence="11" type="ORF">GTO92_0014788</name>
</gene>
<evidence type="ECO:0000256" key="9">
    <source>
        <dbReference type="SAM" id="Coils"/>
    </source>
</evidence>
<evidence type="ECO:0000256" key="4">
    <source>
        <dbReference type="ARBA" id="ARBA00022723"/>
    </source>
</evidence>
<keyword evidence="5" id="KW-0131">Cell cycle</keyword>
<keyword evidence="8" id="KW-0137">Centromere</keyword>
<keyword evidence="12" id="KW-1185">Reference proteome</keyword>
<feature type="non-terminal residue" evidence="11">
    <location>
        <position position="1"/>
    </location>
</feature>
<evidence type="ECO:0000256" key="3">
    <source>
        <dbReference type="ARBA" id="ARBA00006672"/>
    </source>
</evidence>
<evidence type="ECO:0000256" key="6">
    <source>
        <dbReference type="ARBA" id="ARBA00022829"/>
    </source>
</evidence>
<organism evidence="11 12">
    <name type="scientific">Polypterus senegalus</name>
    <name type="common">Senegal bichir</name>
    <dbReference type="NCBI Taxonomy" id="55291"/>
    <lineage>
        <taxon>Eukaryota</taxon>
        <taxon>Metazoa</taxon>
        <taxon>Chordata</taxon>
        <taxon>Craniata</taxon>
        <taxon>Vertebrata</taxon>
        <taxon>Euteleostomi</taxon>
        <taxon>Actinopterygii</taxon>
        <taxon>Polypteriformes</taxon>
        <taxon>Polypteridae</taxon>
        <taxon>Polypterus</taxon>
    </lineage>
</organism>